<accession>A0A9X3IN83</accession>
<dbReference type="InterPro" id="IPR003593">
    <property type="entry name" value="AAA+_ATPase"/>
</dbReference>
<gene>
    <name evidence="7" type="ORF">OSH07_15765</name>
</gene>
<name>A0A9X3IN83_9HYPH</name>
<dbReference type="GO" id="GO:0015807">
    <property type="term" value="P:L-amino acid transport"/>
    <property type="evidence" value="ECO:0007669"/>
    <property type="project" value="TreeGrafter"/>
</dbReference>
<feature type="domain" description="ABC transporter" evidence="6">
    <location>
        <begin position="2"/>
        <end position="234"/>
    </location>
</feature>
<keyword evidence="5" id="KW-0029">Amino-acid transport</keyword>
<evidence type="ECO:0000256" key="4">
    <source>
        <dbReference type="ARBA" id="ARBA00022840"/>
    </source>
</evidence>
<sequence length="234" mass="25119">MLEINAVRAGYARGADVLKGIDLTVAPGERLAIMGRNGMGKTLLAKTIIGLIKPSAGAITLEGKPIGGLPAHRISNMGVAYVPQGREIFGDFSILENLRMGVIGKPGLGLEHLDQIYHWFPILRERHAQRAGTLSGGQMQQLAIARALIGRPKLLLLDEPSEGIQPNIVHEIAEKLATISATEGLTVVVIEQNFEMVEILAERVAFLENGLITGESPTARLIADPELITQNMGL</sequence>
<dbReference type="SUPFAM" id="SSF52540">
    <property type="entry name" value="P-loop containing nucleoside triphosphate hydrolases"/>
    <property type="match status" value="1"/>
</dbReference>
<dbReference type="CDD" id="cd03224">
    <property type="entry name" value="ABC_TM1139_LivF_branched"/>
    <property type="match status" value="1"/>
</dbReference>
<dbReference type="GO" id="GO:0005524">
    <property type="term" value="F:ATP binding"/>
    <property type="evidence" value="ECO:0007669"/>
    <property type="project" value="UniProtKB-KW"/>
</dbReference>
<keyword evidence="2" id="KW-0813">Transport</keyword>
<keyword evidence="4 7" id="KW-0067">ATP-binding</keyword>
<dbReference type="Gene3D" id="3.40.50.300">
    <property type="entry name" value="P-loop containing nucleotide triphosphate hydrolases"/>
    <property type="match status" value="1"/>
</dbReference>
<dbReference type="Pfam" id="PF00005">
    <property type="entry name" value="ABC_tran"/>
    <property type="match status" value="1"/>
</dbReference>
<dbReference type="GO" id="GO:0016887">
    <property type="term" value="F:ATP hydrolysis activity"/>
    <property type="evidence" value="ECO:0007669"/>
    <property type="project" value="InterPro"/>
</dbReference>
<dbReference type="InterPro" id="IPR003439">
    <property type="entry name" value="ABC_transporter-like_ATP-bd"/>
</dbReference>
<dbReference type="AlphaFoldDB" id="A0A9X3IN83"/>
<dbReference type="SMART" id="SM00382">
    <property type="entry name" value="AAA"/>
    <property type="match status" value="1"/>
</dbReference>
<proteinExistence type="inferred from homology"/>
<keyword evidence="3" id="KW-0547">Nucleotide-binding</keyword>
<reference evidence="7" key="1">
    <citation type="submission" date="2022-11" db="EMBL/GenBank/DDBJ databases">
        <title>Biodiversity and phylogenetic relationships of bacteria.</title>
        <authorList>
            <person name="Machado R.A.R."/>
            <person name="Bhat A."/>
            <person name="Loulou A."/>
            <person name="Kallel S."/>
        </authorList>
    </citation>
    <scope>NUCLEOTIDE SEQUENCE</scope>
    <source>
        <strain evidence="7">K-TC2</strain>
    </source>
</reference>
<evidence type="ECO:0000256" key="1">
    <source>
        <dbReference type="ARBA" id="ARBA00005417"/>
    </source>
</evidence>
<evidence type="ECO:0000256" key="3">
    <source>
        <dbReference type="ARBA" id="ARBA00022741"/>
    </source>
</evidence>
<protein>
    <submittedName>
        <fullName evidence="7">ABC transporter ATP-binding protein</fullName>
    </submittedName>
</protein>
<organism evidence="7 8">
    <name type="scientific">Kaistia nematophila</name>
    <dbReference type="NCBI Taxonomy" id="2994654"/>
    <lineage>
        <taxon>Bacteria</taxon>
        <taxon>Pseudomonadati</taxon>
        <taxon>Pseudomonadota</taxon>
        <taxon>Alphaproteobacteria</taxon>
        <taxon>Hyphomicrobiales</taxon>
        <taxon>Kaistiaceae</taxon>
        <taxon>Kaistia</taxon>
    </lineage>
</organism>
<dbReference type="EMBL" id="JAPKNK010000006">
    <property type="protein sequence ID" value="MCX5570665.1"/>
    <property type="molecule type" value="Genomic_DNA"/>
</dbReference>
<evidence type="ECO:0000259" key="6">
    <source>
        <dbReference type="PROSITE" id="PS50893"/>
    </source>
</evidence>
<dbReference type="PANTHER" id="PTHR43820">
    <property type="entry name" value="HIGH-AFFINITY BRANCHED-CHAIN AMINO ACID TRANSPORT ATP-BINDING PROTEIN LIVF"/>
    <property type="match status" value="1"/>
</dbReference>
<evidence type="ECO:0000313" key="7">
    <source>
        <dbReference type="EMBL" id="MCX5570665.1"/>
    </source>
</evidence>
<comment type="caution">
    <text evidence="7">The sequence shown here is derived from an EMBL/GenBank/DDBJ whole genome shotgun (WGS) entry which is preliminary data.</text>
</comment>
<evidence type="ECO:0000256" key="2">
    <source>
        <dbReference type="ARBA" id="ARBA00022448"/>
    </source>
</evidence>
<evidence type="ECO:0000313" key="8">
    <source>
        <dbReference type="Proteomes" id="UP001144805"/>
    </source>
</evidence>
<dbReference type="Proteomes" id="UP001144805">
    <property type="component" value="Unassembled WGS sequence"/>
</dbReference>
<dbReference type="GO" id="GO:0015658">
    <property type="term" value="F:branched-chain amino acid transmembrane transporter activity"/>
    <property type="evidence" value="ECO:0007669"/>
    <property type="project" value="TreeGrafter"/>
</dbReference>
<dbReference type="InterPro" id="IPR027417">
    <property type="entry name" value="P-loop_NTPase"/>
</dbReference>
<keyword evidence="8" id="KW-1185">Reference proteome</keyword>
<dbReference type="InterPro" id="IPR052156">
    <property type="entry name" value="BCAA_Transport_ATP-bd_LivF"/>
</dbReference>
<dbReference type="PANTHER" id="PTHR43820:SF5">
    <property type="entry name" value="HIGH-AFFINITY BRANCHED-CHAIN AMINO ACID TRANSPORT ATP-BINDING PROTEIN"/>
    <property type="match status" value="1"/>
</dbReference>
<comment type="similarity">
    <text evidence="1">Belongs to the ABC transporter superfamily.</text>
</comment>
<dbReference type="RefSeq" id="WP_266339623.1">
    <property type="nucleotide sequence ID" value="NZ_JAPKNK010000006.1"/>
</dbReference>
<evidence type="ECO:0000256" key="5">
    <source>
        <dbReference type="ARBA" id="ARBA00022970"/>
    </source>
</evidence>
<dbReference type="PROSITE" id="PS50893">
    <property type="entry name" value="ABC_TRANSPORTER_2"/>
    <property type="match status" value="1"/>
</dbReference>